<organism evidence="1 2">
    <name type="scientific">Sphaeroforma arctica JP610</name>
    <dbReference type="NCBI Taxonomy" id="667725"/>
    <lineage>
        <taxon>Eukaryota</taxon>
        <taxon>Ichthyosporea</taxon>
        <taxon>Ichthyophonida</taxon>
        <taxon>Sphaeroforma</taxon>
    </lineage>
</organism>
<accession>A0A0L0FSH2</accession>
<proteinExistence type="predicted"/>
<sequence>MSAPSVSEKVTYVGKKTAKVVVIDREIDPEQYGHGDYKIFVANSIAFNAVNSQTLENMVTVIRKASVSHPIPHRHQLSSTLVPALFKTARDESMIVMNNIFPLCGGTVDMDGCTVMQESLINGVVKLGDLPTPLPIGIFNTKTHTLVGQKKTKEWNAEVAIDFINSLPYDGKFVFLFVSDTTGNMVKCWPIIEEKLPWISCAPDPMHVMNLVLMNEATIEDASNIEDTTATGATVGDDATIDDASNIEDTIGATAGDEATIDDASNIEDTTGATVGDEAIIDDTSNIEDAVQQPFMPIQT</sequence>
<dbReference type="InterPro" id="IPR011004">
    <property type="entry name" value="Trimer_LpxA-like_sf"/>
</dbReference>
<dbReference type="SUPFAM" id="SSF51161">
    <property type="entry name" value="Trimeric LpxA-like enzymes"/>
    <property type="match status" value="1"/>
</dbReference>
<protein>
    <recommendedName>
        <fullName evidence="3">DUF659 domain-containing protein</fullName>
    </recommendedName>
</protein>
<dbReference type="RefSeq" id="XP_014153592.1">
    <property type="nucleotide sequence ID" value="XM_014298117.1"/>
</dbReference>
<gene>
    <name evidence="1" type="ORF">SARC_07917</name>
</gene>
<evidence type="ECO:0000313" key="2">
    <source>
        <dbReference type="Proteomes" id="UP000054560"/>
    </source>
</evidence>
<evidence type="ECO:0000313" key="1">
    <source>
        <dbReference type="EMBL" id="KNC79690.1"/>
    </source>
</evidence>
<dbReference type="Proteomes" id="UP000054560">
    <property type="component" value="Unassembled WGS sequence"/>
</dbReference>
<feature type="non-terminal residue" evidence="1">
    <location>
        <position position="300"/>
    </location>
</feature>
<reference evidence="1 2" key="1">
    <citation type="submission" date="2011-02" db="EMBL/GenBank/DDBJ databases">
        <title>The Genome Sequence of Sphaeroforma arctica JP610.</title>
        <authorList>
            <consortium name="The Broad Institute Genome Sequencing Platform"/>
            <person name="Russ C."/>
            <person name="Cuomo C."/>
            <person name="Young S.K."/>
            <person name="Zeng Q."/>
            <person name="Gargeya S."/>
            <person name="Alvarado L."/>
            <person name="Berlin A."/>
            <person name="Chapman S.B."/>
            <person name="Chen Z."/>
            <person name="Freedman E."/>
            <person name="Gellesch M."/>
            <person name="Goldberg J."/>
            <person name="Griggs A."/>
            <person name="Gujja S."/>
            <person name="Heilman E."/>
            <person name="Heiman D."/>
            <person name="Howarth C."/>
            <person name="Mehta T."/>
            <person name="Neiman D."/>
            <person name="Pearson M."/>
            <person name="Roberts A."/>
            <person name="Saif S."/>
            <person name="Shea T."/>
            <person name="Shenoy N."/>
            <person name="Sisk P."/>
            <person name="Stolte C."/>
            <person name="Sykes S."/>
            <person name="White J."/>
            <person name="Yandava C."/>
            <person name="Burger G."/>
            <person name="Gray M.W."/>
            <person name="Holland P.W.H."/>
            <person name="King N."/>
            <person name="Lang F.B.F."/>
            <person name="Roger A.J."/>
            <person name="Ruiz-Trillo I."/>
            <person name="Haas B."/>
            <person name="Nusbaum C."/>
            <person name="Birren B."/>
        </authorList>
    </citation>
    <scope>NUCLEOTIDE SEQUENCE [LARGE SCALE GENOMIC DNA]</scope>
    <source>
        <strain evidence="1 2">JP610</strain>
    </source>
</reference>
<dbReference type="GeneID" id="25908421"/>
<keyword evidence="2" id="KW-1185">Reference proteome</keyword>
<evidence type="ECO:0008006" key="3">
    <source>
        <dbReference type="Google" id="ProtNLM"/>
    </source>
</evidence>
<name>A0A0L0FSH2_9EUKA</name>
<dbReference type="Gene3D" id="2.160.10.10">
    <property type="entry name" value="Hexapeptide repeat proteins"/>
    <property type="match status" value="1"/>
</dbReference>
<dbReference type="AlphaFoldDB" id="A0A0L0FSH2"/>
<dbReference type="EMBL" id="KQ242261">
    <property type="protein sequence ID" value="KNC79690.1"/>
    <property type="molecule type" value="Genomic_DNA"/>
</dbReference>